<feature type="disulfide bond" evidence="5">
    <location>
        <begin position="149"/>
        <end position="192"/>
    </location>
</feature>
<evidence type="ECO:0000313" key="8">
    <source>
        <dbReference type="Ensembl" id="ENSTRUP00000062769.1"/>
    </source>
</evidence>
<dbReference type="GO" id="GO:0006956">
    <property type="term" value="P:complement activation"/>
    <property type="evidence" value="ECO:0007669"/>
    <property type="project" value="TreeGrafter"/>
</dbReference>
<dbReference type="InterPro" id="IPR000436">
    <property type="entry name" value="Sushi_SCR_CCP_dom"/>
</dbReference>
<keyword evidence="4 5" id="KW-1015">Disulfide bond</keyword>
<keyword evidence="3 6" id="KW-0732">Signal</keyword>
<dbReference type="Pfam" id="PF00084">
    <property type="entry name" value="Sushi"/>
    <property type="match status" value="9"/>
</dbReference>
<dbReference type="PANTHER" id="PTHR45785:SF2">
    <property type="entry name" value="COMPLEMENT FACTOR H-RELATED"/>
    <property type="match status" value="1"/>
</dbReference>
<accession>A0A674MP45</accession>
<feature type="domain" description="Sushi" evidence="7">
    <location>
        <begin position="564"/>
        <end position="623"/>
    </location>
</feature>
<feature type="disulfide bond" evidence="5">
    <location>
        <begin position="117"/>
        <end position="144"/>
    </location>
</feature>
<comment type="subcellular location">
    <subcellularLocation>
        <location evidence="1">Virion</location>
    </subcellularLocation>
</comment>
<organism evidence="8 9">
    <name type="scientific">Takifugu rubripes</name>
    <name type="common">Japanese pufferfish</name>
    <name type="synonym">Fugu rubripes</name>
    <dbReference type="NCBI Taxonomy" id="31033"/>
    <lineage>
        <taxon>Eukaryota</taxon>
        <taxon>Metazoa</taxon>
        <taxon>Chordata</taxon>
        <taxon>Craniata</taxon>
        <taxon>Vertebrata</taxon>
        <taxon>Euteleostomi</taxon>
        <taxon>Actinopterygii</taxon>
        <taxon>Neopterygii</taxon>
        <taxon>Teleostei</taxon>
        <taxon>Neoteleostei</taxon>
        <taxon>Acanthomorphata</taxon>
        <taxon>Eupercaria</taxon>
        <taxon>Tetraodontiformes</taxon>
        <taxon>Tetradontoidea</taxon>
        <taxon>Tetraodontidae</taxon>
        <taxon>Takifugu</taxon>
    </lineage>
</organism>
<evidence type="ECO:0000256" key="1">
    <source>
        <dbReference type="ARBA" id="ARBA00004328"/>
    </source>
</evidence>
<feature type="chain" id="PRO_5025501534" description="Sushi domain-containing protein" evidence="6">
    <location>
        <begin position="23"/>
        <end position="1095"/>
    </location>
</feature>
<dbReference type="GO" id="GO:0001851">
    <property type="term" value="F:complement component C3b binding"/>
    <property type="evidence" value="ECO:0007669"/>
    <property type="project" value="TreeGrafter"/>
</dbReference>
<keyword evidence="9" id="KW-1185">Reference proteome</keyword>
<dbReference type="AlphaFoldDB" id="A0A674MP45"/>
<keyword evidence="2 5" id="KW-0768">Sushi</keyword>
<dbReference type="InterPro" id="IPR051503">
    <property type="entry name" value="ComplSys_Reg/VirEntry_Med"/>
</dbReference>
<feature type="domain" description="Sushi" evidence="7">
    <location>
        <begin position="391"/>
        <end position="445"/>
    </location>
</feature>
<feature type="domain" description="Sushi" evidence="7">
    <location>
        <begin position="334"/>
        <end position="389"/>
    </location>
</feature>
<feature type="domain" description="Sushi" evidence="7">
    <location>
        <begin position="677"/>
        <end position="731"/>
    </location>
</feature>
<dbReference type="Proteomes" id="UP000005226">
    <property type="component" value="Chromosome 20"/>
</dbReference>
<dbReference type="SUPFAM" id="SSF57535">
    <property type="entry name" value="Complement control module/SCR domain"/>
    <property type="match status" value="12"/>
</dbReference>
<dbReference type="PROSITE" id="PS50923">
    <property type="entry name" value="SUSHI"/>
    <property type="match status" value="14"/>
</dbReference>
<dbReference type="Ensembl" id="ENSTRUT00000076623.1">
    <property type="protein sequence ID" value="ENSTRUP00000062769.1"/>
    <property type="gene ID" value="ENSTRUG00000023447.2"/>
</dbReference>
<feature type="domain" description="Sushi" evidence="7">
    <location>
        <begin position="86"/>
        <end position="146"/>
    </location>
</feature>
<dbReference type="CDD" id="cd00033">
    <property type="entry name" value="CCP"/>
    <property type="match status" value="7"/>
</dbReference>
<evidence type="ECO:0000256" key="2">
    <source>
        <dbReference type="ARBA" id="ARBA00022659"/>
    </source>
</evidence>
<feature type="domain" description="Sushi" evidence="7">
    <location>
        <begin position="858"/>
        <end position="917"/>
    </location>
</feature>
<reference evidence="8 9" key="1">
    <citation type="journal article" date="2011" name="Genome Biol. Evol.">
        <title>Integration of the genetic map and genome assembly of fugu facilitates insights into distinct features of genome evolution in teleosts and mammals.</title>
        <authorList>
            <person name="Kai W."/>
            <person name="Kikuchi K."/>
            <person name="Tohari S."/>
            <person name="Chew A.K."/>
            <person name="Tay A."/>
            <person name="Fujiwara A."/>
            <person name="Hosoya S."/>
            <person name="Suetake H."/>
            <person name="Naruse K."/>
            <person name="Brenner S."/>
            <person name="Suzuki Y."/>
            <person name="Venkatesh B."/>
        </authorList>
    </citation>
    <scope>NUCLEOTIDE SEQUENCE [LARGE SCALE GENOMIC DNA]</scope>
</reference>
<comment type="caution">
    <text evidence="5">Lacks conserved residue(s) required for the propagation of feature annotation.</text>
</comment>
<evidence type="ECO:0000256" key="3">
    <source>
        <dbReference type="ARBA" id="ARBA00022729"/>
    </source>
</evidence>
<dbReference type="SMART" id="SM00032">
    <property type="entry name" value="CCP"/>
    <property type="match status" value="17"/>
</dbReference>
<feature type="domain" description="Sushi" evidence="7">
    <location>
        <begin position="208"/>
        <end position="268"/>
    </location>
</feature>
<sequence>MNTIGRIGVLILWMHTLTLVRSKDCQRESFLRSRLYDSNFDISTLESTYANRREVRVPCNIGHSGFFKLVCNDGEWTSKGKPCRPISCGHPGDAQFAEFQLVEGEDFVFGSKVVYTCHKGYQMVSRINYRRCFVEGWDGVVPVCEAQQCPFIRVDNNVFVNGDPEEATFGNVIRFSCKSKLDILEGPSEIYCNEEGEWSGRAPKCKKLMCLVPEIENGYITEEAREYSENEILYFSCNEKFKRREDRPSKCTKVGMRAEWSPTPECEPTKCVLQLPPLKGTTYEPAFKSVFVPGETLRVTCEGRFWIFSSRETVAETTCNDDGQWTINPVCKEITCNRKYYSYAVIEGTDKSVYKYNEQVDYVCNNGYVGRFTLTCGKGRWKGTQSCMKGKPCNRPELMDANIRGADKQSYSNNEKIQYVCTYSQEVREAKCEEGVWTGITKCSACPKAVIPHGFAVGAQGDKLTYTCDEGYKLFNKGWWGEATCVNHLWSGLEQCIGEMQCGEIPAIANGEALTIQKPYDENESTEIRCNEGFEAQVTRLSCHEGEWSSDGSQLNTICTARASNCDAPPKVDNAIITTTYKNNYLTDSEVVYECRNKYMLVGEGSLRCLGRKWEEKNITCALYCDLPKDHTITFKVHKDRFVDGEVLQYQCSENGEYLNATCVDGKWDKTVECDGKPCNRPELMDANIRGVVKQSYSNNDKIQYDCTNSQEVHEAKCEEGVWTGITNCSELKCLVPEIENGYITEEAREYRENEILHFSCNEKFKRREDRPSKCTKVGMRAEWSPTPECEPTKCVLQLPPLEGTTYEPAFKSVFVPGETLRVTCEGRFWIFSSRETVAETTCNDDGQWTINPVCKEVVCTNEREYNVRRWDVWWGQRIVMGDTVEYSCIADYESSDGSNLAKCTREGWKPKPLCQEIICHRMDIENAVNRDPYSLTYKNNKRVYYECREGFTGSPFRTCTANGWTGDSRCTEITCNRKYFPYAVIEGTAKSVYKYNEQVDYVCNNGYVGRFTLTCGKGRWKGTQSCMRKPCNRPELMDANIRGAVKQSYSNNEKIQYVCTYSQEVHEAKCEEGVWTGITNCSGLKTRHDAADSR</sequence>
<reference evidence="8" key="3">
    <citation type="submission" date="2025-09" db="UniProtKB">
        <authorList>
            <consortium name="Ensembl"/>
        </authorList>
    </citation>
    <scope>IDENTIFICATION</scope>
</reference>
<name>A0A674MP45_TAKRU</name>
<dbReference type="InterPro" id="IPR035976">
    <property type="entry name" value="Sushi/SCR/CCP_sf"/>
</dbReference>
<feature type="domain" description="Sushi" evidence="7">
    <location>
        <begin position="147"/>
        <end position="207"/>
    </location>
</feature>
<dbReference type="GO" id="GO:0005615">
    <property type="term" value="C:extracellular space"/>
    <property type="evidence" value="ECO:0007669"/>
    <property type="project" value="TreeGrafter"/>
</dbReference>
<protein>
    <recommendedName>
        <fullName evidence="7">Sushi domain-containing protein</fullName>
    </recommendedName>
</protein>
<dbReference type="Gene3D" id="2.10.70.10">
    <property type="entry name" value="Complement Module, domain 1"/>
    <property type="match status" value="17"/>
</dbReference>
<evidence type="ECO:0000313" key="9">
    <source>
        <dbReference type="Proteomes" id="UP000005226"/>
    </source>
</evidence>
<dbReference type="PANTHER" id="PTHR45785">
    <property type="entry name" value="COMPLEMENT FACTOR H-RELATED"/>
    <property type="match status" value="1"/>
</dbReference>
<feature type="domain" description="Sushi" evidence="7">
    <location>
        <begin position="1030"/>
        <end position="1084"/>
    </location>
</feature>
<reference evidence="8" key="2">
    <citation type="submission" date="2025-08" db="UniProtKB">
        <authorList>
            <consortium name="Ensembl"/>
        </authorList>
    </citation>
    <scope>IDENTIFICATION</scope>
</reference>
<evidence type="ECO:0000256" key="6">
    <source>
        <dbReference type="SAM" id="SignalP"/>
    </source>
</evidence>
<evidence type="ECO:0000256" key="5">
    <source>
        <dbReference type="PROSITE-ProRule" id="PRU00302"/>
    </source>
</evidence>
<feature type="domain" description="Sushi" evidence="7">
    <location>
        <begin position="969"/>
        <end position="1029"/>
    </location>
</feature>
<evidence type="ECO:0000259" key="7">
    <source>
        <dbReference type="PROSITE" id="PS50923"/>
    </source>
</evidence>
<feature type="domain" description="Sushi" evidence="7">
    <location>
        <begin position="500"/>
        <end position="561"/>
    </location>
</feature>
<evidence type="ECO:0000256" key="4">
    <source>
        <dbReference type="ARBA" id="ARBA00023157"/>
    </source>
</evidence>
<proteinExistence type="predicted"/>
<feature type="signal peptide" evidence="6">
    <location>
        <begin position="1"/>
        <end position="22"/>
    </location>
</feature>
<dbReference type="GeneTree" id="ENSGT00940000154386"/>
<feature type="domain" description="Sushi" evidence="7">
    <location>
        <begin position="793"/>
        <end position="857"/>
    </location>
</feature>
<feature type="domain" description="Sushi" evidence="7">
    <location>
        <begin position="269"/>
        <end position="333"/>
    </location>
</feature>
<gene>
    <name evidence="8" type="primary">LOC101077514</name>
</gene>
<feature type="disulfide bond" evidence="5">
    <location>
        <begin position="566"/>
        <end position="609"/>
    </location>
</feature>
<feature type="domain" description="Sushi" evidence="7">
    <location>
        <begin position="732"/>
        <end position="792"/>
    </location>
</feature>